<accession>A0A9D1TIK4</accession>
<proteinExistence type="predicted"/>
<dbReference type="EMBL" id="DXIE01000028">
    <property type="protein sequence ID" value="HIV62055.1"/>
    <property type="molecule type" value="Genomic_DNA"/>
</dbReference>
<protein>
    <submittedName>
        <fullName evidence="3">GerMN domain-containing protein</fullName>
    </submittedName>
</protein>
<dbReference type="Pfam" id="PF10646">
    <property type="entry name" value="Germane"/>
    <property type="match status" value="1"/>
</dbReference>
<feature type="signal peptide" evidence="1">
    <location>
        <begin position="1"/>
        <end position="22"/>
    </location>
</feature>
<comment type="caution">
    <text evidence="3">The sequence shown here is derived from an EMBL/GenBank/DDBJ whole genome shotgun (WGS) entry which is preliminary data.</text>
</comment>
<dbReference type="InterPro" id="IPR019606">
    <property type="entry name" value="GerMN"/>
</dbReference>
<dbReference type="AlphaFoldDB" id="A0A9D1TIK4"/>
<evidence type="ECO:0000313" key="3">
    <source>
        <dbReference type="EMBL" id="HIV62055.1"/>
    </source>
</evidence>
<reference evidence="3" key="1">
    <citation type="journal article" date="2021" name="PeerJ">
        <title>Extensive microbial diversity within the chicken gut microbiome revealed by metagenomics and culture.</title>
        <authorList>
            <person name="Gilroy R."/>
            <person name="Ravi A."/>
            <person name="Getino M."/>
            <person name="Pursley I."/>
            <person name="Horton D.L."/>
            <person name="Alikhan N.F."/>
            <person name="Baker D."/>
            <person name="Gharbi K."/>
            <person name="Hall N."/>
            <person name="Watson M."/>
            <person name="Adriaenssens E.M."/>
            <person name="Foster-Nyarko E."/>
            <person name="Jarju S."/>
            <person name="Secka A."/>
            <person name="Antonio M."/>
            <person name="Oren A."/>
            <person name="Chaudhuri R.R."/>
            <person name="La Ragione R."/>
            <person name="Hildebrand F."/>
            <person name="Pallen M.J."/>
        </authorList>
    </citation>
    <scope>NUCLEOTIDE SEQUENCE</scope>
    <source>
        <strain evidence="3">CHK193-4272</strain>
    </source>
</reference>
<gene>
    <name evidence="3" type="ORF">H9746_04295</name>
</gene>
<dbReference type="Proteomes" id="UP000886808">
    <property type="component" value="Unassembled WGS sequence"/>
</dbReference>
<organism evidence="3 4">
    <name type="scientific">Candidatus Butyricicoccus avistercoris</name>
    <dbReference type="NCBI Taxonomy" id="2838518"/>
    <lineage>
        <taxon>Bacteria</taxon>
        <taxon>Bacillati</taxon>
        <taxon>Bacillota</taxon>
        <taxon>Clostridia</taxon>
        <taxon>Eubacteriales</taxon>
        <taxon>Butyricicoccaceae</taxon>
        <taxon>Butyricicoccus</taxon>
    </lineage>
</organism>
<sequence length="173" mass="18777">MKKRTVALVIACTLTITSGCMPQNGEPDNSTVDIQTTTPATEYEKVSIYLPDENAQNLVSKEVQIEKNDEPMVELVQALVTEKALPAGTEVEKWSVSKDDAPAVILDLNKAFADGILNSGSTGELMMLGSLINTVWKYFEPASITLNVDGEPLETGHNIYDTPFTSPISLTNE</sequence>
<dbReference type="PROSITE" id="PS51257">
    <property type="entry name" value="PROKAR_LIPOPROTEIN"/>
    <property type="match status" value="1"/>
</dbReference>
<evidence type="ECO:0000313" key="4">
    <source>
        <dbReference type="Proteomes" id="UP000886808"/>
    </source>
</evidence>
<evidence type="ECO:0000259" key="2">
    <source>
        <dbReference type="SMART" id="SM00909"/>
    </source>
</evidence>
<reference evidence="3" key="2">
    <citation type="submission" date="2021-04" db="EMBL/GenBank/DDBJ databases">
        <authorList>
            <person name="Gilroy R."/>
        </authorList>
    </citation>
    <scope>NUCLEOTIDE SEQUENCE</scope>
    <source>
        <strain evidence="3">CHK193-4272</strain>
    </source>
</reference>
<feature type="chain" id="PRO_5039197787" evidence="1">
    <location>
        <begin position="23"/>
        <end position="173"/>
    </location>
</feature>
<keyword evidence="1" id="KW-0732">Signal</keyword>
<feature type="domain" description="GerMN" evidence="2">
    <location>
        <begin position="72"/>
        <end position="157"/>
    </location>
</feature>
<dbReference type="SMART" id="SM00909">
    <property type="entry name" value="Germane"/>
    <property type="match status" value="1"/>
</dbReference>
<evidence type="ECO:0000256" key="1">
    <source>
        <dbReference type="SAM" id="SignalP"/>
    </source>
</evidence>
<name>A0A9D1TIK4_9FIRM</name>